<dbReference type="InterPro" id="IPR036388">
    <property type="entry name" value="WH-like_DNA-bd_sf"/>
</dbReference>
<protein>
    <recommendedName>
        <fullName evidence="2">Transcription regulator TrmB N-terminal domain-containing protein</fullName>
    </recommendedName>
</protein>
<dbReference type="SUPFAM" id="SSF46785">
    <property type="entry name" value="Winged helix' DNA-binding domain"/>
    <property type="match status" value="1"/>
</dbReference>
<dbReference type="PANTHER" id="PTHR34293">
    <property type="entry name" value="HTH-TYPE TRANSCRIPTIONAL REGULATOR TRMBL2"/>
    <property type="match status" value="1"/>
</dbReference>
<accession>A0A1G1XPS7</accession>
<reference evidence="3 4" key="1">
    <citation type="journal article" date="2016" name="Nat. Commun.">
        <title>Thousands of microbial genomes shed light on interconnected biogeochemical processes in an aquifer system.</title>
        <authorList>
            <person name="Anantharaman K."/>
            <person name="Brown C.T."/>
            <person name="Hug L.A."/>
            <person name="Sharon I."/>
            <person name="Castelle C.J."/>
            <person name="Probst A.J."/>
            <person name="Thomas B.C."/>
            <person name="Singh A."/>
            <person name="Wilkins M.J."/>
            <person name="Karaoz U."/>
            <person name="Brodie E.L."/>
            <person name="Williams K.H."/>
            <person name="Hubbard S.S."/>
            <person name="Banfield J.F."/>
        </authorList>
    </citation>
    <scope>NUCLEOTIDE SEQUENCE [LARGE SCALE GENOMIC DNA]</scope>
</reference>
<dbReference type="InterPro" id="IPR002831">
    <property type="entry name" value="Tscrpt_reg_TrmB_N"/>
</dbReference>
<keyword evidence="1" id="KW-0175">Coiled coil</keyword>
<dbReference type="Proteomes" id="UP000176498">
    <property type="component" value="Unassembled WGS sequence"/>
</dbReference>
<gene>
    <name evidence="3" type="ORF">A2Y82_03155</name>
</gene>
<evidence type="ECO:0000259" key="2">
    <source>
        <dbReference type="Pfam" id="PF01978"/>
    </source>
</evidence>
<proteinExistence type="predicted"/>
<evidence type="ECO:0000313" key="3">
    <source>
        <dbReference type="EMBL" id="OGY42099.1"/>
    </source>
</evidence>
<evidence type="ECO:0000313" key="4">
    <source>
        <dbReference type="Proteomes" id="UP000176498"/>
    </source>
</evidence>
<dbReference type="Pfam" id="PF01978">
    <property type="entry name" value="TrmB"/>
    <property type="match status" value="1"/>
</dbReference>
<name>A0A1G1XPS7_9BACT</name>
<organism evidence="3 4">
    <name type="scientific">Candidatus Buchananbacteria bacterium RBG_13_36_9</name>
    <dbReference type="NCBI Taxonomy" id="1797530"/>
    <lineage>
        <taxon>Bacteria</taxon>
        <taxon>Candidatus Buchananiibacteriota</taxon>
    </lineage>
</organism>
<dbReference type="PANTHER" id="PTHR34293:SF1">
    <property type="entry name" value="HTH-TYPE TRANSCRIPTIONAL REGULATOR TRMBL2"/>
    <property type="match status" value="1"/>
</dbReference>
<feature type="domain" description="Transcription regulator TrmB N-terminal" evidence="2">
    <location>
        <begin position="15"/>
        <end position="70"/>
    </location>
</feature>
<comment type="caution">
    <text evidence="3">The sequence shown here is derived from an EMBL/GenBank/DDBJ whole genome shotgun (WGS) entry which is preliminary data.</text>
</comment>
<sequence length="267" mass="30948">MPLRGIGNMNIASILQQIGLNDFEAKTFTALLAEPKGSSVLNLSKKLNLPRTTIYGHLDSLIKNDLVKKTLSDQGALFFTEDLETLLEIYNEKIEQLKNAKNNLTDLIKKQEFPASYQPKFIFYDKPEAGRAILRDILRSGVKESQWFWPVKEMIKVLTPDVMEWFNKERVVRGIWINVLWPPKRRVQIKEHPFMLPADPQKSLRKVKILPANIDQTLGYCIYGTKVGFISSIKENYGFIVDSQELAQTLKSQFDYFWKISKEYKEK</sequence>
<dbReference type="AlphaFoldDB" id="A0A1G1XPS7"/>
<feature type="coiled-coil region" evidence="1">
    <location>
        <begin position="80"/>
        <end position="110"/>
    </location>
</feature>
<evidence type="ECO:0000256" key="1">
    <source>
        <dbReference type="SAM" id="Coils"/>
    </source>
</evidence>
<dbReference type="EMBL" id="MHHZ01000008">
    <property type="protein sequence ID" value="OGY42099.1"/>
    <property type="molecule type" value="Genomic_DNA"/>
</dbReference>
<dbReference type="InterPro" id="IPR051797">
    <property type="entry name" value="TrmB-like"/>
</dbReference>
<dbReference type="Gene3D" id="1.10.10.10">
    <property type="entry name" value="Winged helix-like DNA-binding domain superfamily/Winged helix DNA-binding domain"/>
    <property type="match status" value="1"/>
</dbReference>
<dbReference type="InterPro" id="IPR036390">
    <property type="entry name" value="WH_DNA-bd_sf"/>
</dbReference>